<dbReference type="Proteomes" id="UP000011991">
    <property type="component" value="Unassembled WGS sequence"/>
</dbReference>
<proteinExistence type="predicted"/>
<evidence type="ECO:0000313" key="1">
    <source>
        <dbReference type="EMBL" id="EMI22704.1"/>
    </source>
</evidence>
<name>M5S959_9BACT</name>
<comment type="caution">
    <text evidence="1">The sequence shown here is derived from an EMBL/GenBank/DDBJ whole genome shotgun (WGS) entry which is preliminary data.</text>
</comment>
<evidence type="ECO:0000313" key="2">
    <source>
        <dbReference type="Proteomes" id="UP000011991"/>
    </source>
</evidence>
<reference evidence="1 2" key="1">
    <citation type="journal article" date="2013" name="Mar. Genomics">
        <title>Expression of sulfatases in Rhodopirellula baltica and the diversity of sulfatases in the genus Rhodopirellula.</title>
        <authorList>
            <person name="Wegner C.E."/>
            <person name="Richter-Heitmann T."/>
            <person name="Klindworth A."/>
            <person name="Klockow C."/>
            <person name="Richter M."/>
            <person name="Achstetter T."/>
            <person name="Glockner F.O."/>
            <person name="Harder J."/>
        </authorList>
    </citation>
    <scope>NUCLEOTIDE SEQUENCE [LARGE SCALE GENOMIC DNA]</scope>
    <source>
        <strain evidence="1 2">SM1</strain>
    </source>
</reference>
<keyword evidence="2" id="KW-1185">Reference proteome</keyword>
<accession>M5S959</accession>
<dbReference type="EMBL" id="ANOG01000050">
    <property type="protein sequence ID" value="EMI22704.1"/>
    <property type="molecule type" value="Genomic_DNA"/>
</dbReference>
<dbReference type="AlphaFoldDB" id="M5S959"/>
<sequence length="40" mass="4271">MITTMLGRGAATHGLADAMQKNPMHSVAIFKTFVIGALLR</sequence>
<protein>
    <submittedName>
        <fullName evidence="1">Uncharacterized protein</fullName>
    </submittedName>
</protein>
<organism evidence="1 2">
    <name type="scientific">Rhodopirellula maiorica SM1</name>
    <dbReference type="NCBI Taxonomy" id="1265738"/>
    <lineage>
        <taxon>Bacteria</taxon>
        <taxon>Pseudomonadati</taxon>
        <taxon>Planctomycetota</taxon>
        <taxon>Planctomycetia</taxon>
        <taxon>Pirellulales</taxon>
        <taxon>Pirellulaceae</taxon>
        <taxon>Novipirellula</taxon>
    </lineage>
</organism>
<gene>
    <name evidence="1" type="ORF">RMSM_00368</name>
</gene>